<dbReference type="InterPro" id="IPR016181">
    <property type="entry name" value="Acyl_CoA_acyltransferase"/>
</dbReference>
<keyword evidence="3" id="KW-1185">Reference proteome</keyword>
<protein>
    <submittedName>
        <fullName evidence="2">GNAT family N-acetyltransferase</fullName>
    </submittedName>
</protein>
<dbReference type="Gene3D" id="3.40.630.30">
    <property type="match status" value="1"/>
</dbReference>
<evidence type="ECO:0000259" key="1">
    <source>
        <dbReference type="PROSITE" id="PS51186"/>
    </source>
</evidence>
<evidence type="ECO:0000313" key="3">
    <source>
        <dbReference type="Proteomes" id="UP000219559"/>
    </source>
</evidence>
<dbReference type="GO" id="GO:0016747">
    <property type="term" value="F:acyltransferase activity, transferring groups other than amino-acyl groups"/>
    <property type="evidence" value="ECO:0007669"/>
    <property type="project" value="InterPro"/>
</dbReference>
<evidence type="ECO:0000313" key="2">
    <source>
        <dbReference type="EMBL" id="PCE63649.1"/>
    </source>
</evidence>
<dbReference type="PROSITE" id="PS51186">
    <property type="entry name" value="GNAT"/>
    <property type="match status" value="1"/>
</dbReference>
<organism evidence="2 3">
    <name type="scientific">Sediminicola luteus</name>
    <dbReference type="NCBI Taxonomy" id="319238"/>
    <lineage>
        <taxon>Bacteria</taxon>
        <taxon>Pseudomonadati</taxon>
        <taxon>Bacteroidota</taxon>
        <taxon>Flavobacteriia</taxon>
        <taxon>Flavobacteriales</taxon>
        <taxon>Flavobacteriaceae</taxon>
        <taxon>Sediminicola</taxon>
    </lineage>
</organism>
<dbReference type="AlphaFoldDB" id="A0A2A4G3W0"/>
<accession>A0A2A4G3W0</accession>
<gene>
    <name evidence="2" type="ORF">B7P33_10210</name>
</gene>
<dbReference type="SUPFAM" id="SSF55729">
    <property type="entry name" value="Acyl-CoA N-acyltransferases (Nat)"/>
    <property type="match status" value="1"/>
</dbReference>
<dbReference type="EMBL" id="NBWU01000004">
    <property type="protein sequence ID" value="PCE63649.1"/>
    <property type="molecule type" value="Genomic_DNA"/>
</dbReference>
<dbReference type="RefSeq" id="WP_097442365.1">
    <property type="nucleotide sequence ID" value="NZ_NBWU01000004.1"/>
</dbReference>
<comment type="caution">
    <text evidence="2">The sequence shown here is derived from an EMBL/GenBank/DDBJ whole genome shotgun (WGS) entry which is preliminary data.</text>
</comment>
<dbReference type="Pfam" id="PF13302">
    <property type="entry name" value="Acetyltransf_3"/>
    <property type="match status" value="1"/>
</dbReference>
<dbReference type="OrthoDB" id="893030at2"/>
<proteinExistence type="predicted"/>
<keyword evidence="2" id="KW-0808">Transferase</keyword>
<sequence length="177" mass="20293">MLKLPGKSIYLRALEATDLDFLYQIENEPQLWEISGTTTPYSRFVLKSYLENSHKDIYEAKQLRLAICSQIDSEVIGLIDLFDFEPKHRRAGIGIVINGPYRTKGYGSDTLKTICDYGFRTLELHQLYANVLSDNPASLQLFEKIGFTQVGIKKDWVLNHGKFKNEILLQKINPHVS</sequence>
<reference evidence="2 3" key="1">
    <citation type="submission" date="2017-04" db="EMBL/GenBank/DDBJ databases">
        <title>A new member of the family Flavobacteriaceae isolated from ascidians.</title>
        <authorList>
            <person name="Chen L."/>
        </authorList>
    </citation>
    <scope>NUCLEOTIDE SEQUENCE [LARGE SCALE GENOMIC DNA]</scope>
    <source>
        <strain evidence="2 3">HQA918</strain>
    </source>
</reference>
<name>A0A2A4G3W0_9FLAO</name>
<dbReference type="PANTHER" id="PTHR43415">
    <property type="entry name" value="SPERMIDINE N(1)-ACETYLTRANSFERASE"/>
    <property type="match status" value="1"/>
</dbReference>
<dbReference type="PANTHER" id="PTHR43415:SF3">
    <property type="entry name" value="GNAT-FAMILY ACETYLTRANSFERASE"/>
    <property type="match status" value="1"/>
</dbReference>
<dbReference type="InterPro" id="IPR000182">
    <property type="entry name" value="GNAT_dom"/>
</dbReference>
<feature type="domain" description="N-acetyltransferase" evidence="1">
    <location>
        <begin position="9"/>
        <end position="174"/>
    </location>
</feature>
<dbReference type="Proteomes" id="UP000219559">
    <property type="component" value="Unassembled WGS sequence"/>
</dbReference>